<proteinExistence type="predicted"/>
<dbReference type="AlphaFoldDB" id="A0A2P2JBR9"/>
<dbReference type="EMBL" id="GGEC01010410">
    <property type="protein sequence ID" value="MBW90893.1"/>
    <property type="molecule type" value="Transcribed_RNA"/>
</dbReference>
<reference evidence="1" key="1">
    <citation type="submission" date="2018-02" db="EMBL/GenBank/DDBJ databases">
        <title>Rhizophora mucronata_Transcriptome.</title>
        <authorList>
            <person name="Meera S.P."/>
            <person name="Sreeshan A."/>
            <person name="Augustine A."/>
        </authorList>
    </citation>
    <scope>NUCLEOTIDE SEQUENCE</scope>
    <source>
        <tissue evidence="1">Leaf</tissue>
    </source>
</reference>
<accession>A0A2P2JBR9</accession>
<organism evidence="1">
    <name type="scientific">Rhizophora mucronata</name>
    <name type="common">Asiatic mangrove</name>
    <dbReference type="NCBI Taxonomy" id="61149"/>
    <lineage>
        <taxon>Eukaryota</taxon>
        <taxon>Viridiplantae</taxon>
        <taxon>Streptophyta</taxon>
        <taxon>Embryophyta</taxon>
        <taxon>Tracheophyta</taxon>
        <taxon>Spermatophyta</taxon>
        <taxon>Magnoliopsida</taxon>
        <taxon>eudicotyledons</taxon>
        <taxon>Gunneridae</taxon>
        <taxon>Pentapetalae</taxon>
        <taxon>rosids</taxon>
        <taxon>fabids</taxon>
        <taxon>Malpighiales</taxon>
        <taxon>Rhizophoraceae</taxon>
        <taxon>Rhizophora</taxon>
    </lineage>
</organism>
<evidence type="ECO:0000313" key="1">
    <source>
        <dbReference type="EMBL" id="MBW90893.1"/>
    </source>
</evidence>
<sequence>MLSNAIEEFLLPLSLEDSSWKDINLQSFFLSTATTSASKMKVTASGLQHSLIILIKSGNLDVVSSPFREKTQILPLDIL</sequence>
<protein>
    <submittedName>
        <fullName evidence="1">Uncharacterized protein</fullName>
    </submittedName>
</protein>
<name>A0A2P2JBR9_RHIMU</name>